<dbReference type="Proteomes" id="UP000027730">
    <property type="component" value="Unassembled WGS sequence"/>
</dbReference>
<dbReference type="EMBL" id="KL584710">
    <property type="protein sequence ID" value="KEQ73073.1"/>
    <property type="molecule type" value="Genomic_DNA"/>
</dbReference>
<reference evidence="1 2" key="1">
    <citation type="journal article" date="2014" name="BMC Genomics">
        <title>Genome sequencing of four Aureobasidium pullulans varieties: biotechnological potential, stress tolerance, and description of new species.</title>
        <authorList>
            <person name="Gostin Ar C."/>
            <person name="Ohm R.A."/>
            <person name="Kogej T."/>
            <person name="Sonjak S."/>
            <person name="Turk M."/>
            <person name="Zajc J."/>
            <person name="Zalar P."/>
            <person name="Grube M."/>
            <person name="Sun H."/>
            <person name="Han J."/>
            <person name="Sharma A."/>
            <person name="Chiniquy J."/>
            <person name="Ngan C.Y."/>
            <person name="Lipzen A."/>
            <person name="Barry K."/>
            <person name="Grigoriev I.V."/>
            <person name="Gunde-Cimerman N."/>
        </authorList>
    </citation>
    <scope>NUCLEOTIDE SEQUENCE [LARGE SCALE GENOMIC DNA]</scope>
    <source>
        <strain evidence="1 2">CBS 147.97</strain>
    </source>
</reference>
<dbReference type="HOGENOM" id="CLU_1402170_0_0_1"/>
<dbReference type="AlphaFoldDB" id="A0A074WJ50"/>
<keyword evidence="2" id="KW-1185">Reference proteome</keyword>
<evidence type="ECO:0000313" key="1">
    <source>
        <dbReference type="EMBL" id="KEQ73073.1"/>
    </source>
</evidence>
<proteinExistence type="predicted"/>
<organism evidence="1 2">
    <name type="scientific">Aureobasidium namibiae CBS 147.97</name>
    <dbReference type="NCBI Taxonomy" id="1043004"/>
    <lineage>
        <taxon>Eukaryota</taxon>
        <taxon>Fungi</taxon>
        <taxon>Dikarya</taxon>
        <taxon>Ascomycota</taxon>
        <taxon>Pezizomycotina</taxon>
        <taxon>Dothideomycetes</taxon>
        <taxon>Dothideomycetidae</taxon>
        <taxon>Dothideales</taxon>
        <taxon>Saccotheciaceae</taxon>
        <taxon>Aureobasidium</taxon>
    </lineage>
</organism>
<gene>
    <name evidence="1" type="ORF">M436DRAFT_82333</name>
</gene>
<dbReference type="GeneID" id="25416972"/>
<sequence length="194" mass="21368">MTSLPDIEGSASTALVNGGSSSIGRAISIPKRIIFAKASPVFFRSKRFPLVLQLQPHTEITVLAFDLKTREWFSLIGNERINAFRHVVFQFAPIEQAIFAAGGYSIDLSCGDASNWEYHVKIDDKSDLCLLAAEFREEHIRMCKAAIELARDALDNFTNTYVLGKHIQTTADALGELGGALVAVEKARFQHTSP</sequence>
<name>A0A074WJ50_9PEZI</name>
<protein>
    <submittedName>
        <fullName evidence="1">Uncharacterized protein</fullName>
    </submittedName>
</protein>
<dbReference type="RefSeq" id="XP_013427309.1">
    <property type="nucleotide sequence ID" value="XM_013571855.1"/>
</dbReference>
<accession>A0A074WJ50</accession>
<evidence type="ECO:0000313" key="2">
    <source>
        <dbReference type="Proteomes" id="UP000027730"/>
    </source>
</evidence>